<evidence type="ECO:0000259" key="3">
    <source>
        <dbReference type="Pfam" id="PF01261"/>
    </source>
</evidence>
<organism evidence="4 5">
    <name type="scientific">Sulfitobacter dubius</name>
    <dbReference type="NCBI Taxonomy" id="218673"/>
    <lineage>
        <taxon>Bacteria</taxon>
        <taxon>Pseudomonadati</taxon>
        <taxon>Pseudomonadota</taxon>
        <taxon>Alphaproteobacteria</taxon>
        <taxon>Rhodobacterales</taxon>
        <taxon>Roseobacteraceae</taxon>
        <taxon>Sulfitobacter</taxon>
    </lineage>
</organism>
<geneLocation type="plasmid" evidence="4 5">
    <name>pDSM109990_a</name>
</geneLocation>
<keyword evidence="5" id="KW-1185">Reference proteome</keyword>
<gene>
    <name evidence="4" type="primary">hyi</name>
    <name evidence="4" type="ORF">DSM109990_03487</name>
</gene>
<evidence type="ECO:0000313" key="5">
    <source>
        <dbReference type="Proteomes" id="UP000831019"/>
    </source>
</evidence>
<evidence type="ECO:0000256" key="1">
    <source>
        <dbReference type="ARBA" id="ARBA00023235"/>
    </source>
</evidence>
<dbReference type="PIRSF" id="PIRSF006241">
    <property type="entry name" value="HyI"/>
    <property type="match status" value="1"/>
</dbReference>
<dbReference type="InterPro" id="IPR026040">
    <property type="entry name" value="HyI-like"/>
</dbReference>
<reference evidence="5" key="1">
    <citation type="journal article" date="2022" name="Microorganisms">
        <title>Beyond the ABCs#Discovery of Three New Plasmid Types in Rhodobacterales (RepQ, RepY, RepW).</title>
        <authorList>
            <person name="Freese H.M."/>
            <person name="Ringel V."/>
            <person name="Overmann J."/>
            <person name="Petersen J."/>
        </authorList>
    </citation>
    <scope>NUCLEOTIDE SEQUENCE [LARGE SCALE GENOMIC DNA]</scope>
    <source>
        <strain evidence="5">DSM 109990</strain>
        <plasmid evidence="5">pDSM109990_a</plasmid>
    </source>
</reference>
<keyword evidence="4" id="KW-0614">Plasmid</keyword>
<evidence type="ECO:0000256" key="2">
    <source>
        <dbReference type="PIRNR" id="PIRNR006241"/>
    </source>
</evidence>
<sequence>MKLISNVSMMFCELPLVERLKAAQDAGFDGVEIQFPESQAIAPLKEASSALEMSIELINVPRGPGESVGLAALPAEKEAYRAAVEICAKQAATLNVRKINVLSGRPPEGVPHADCLAMLKANLTYTAEVMANIDVQVMVEAVNRHDVPGFFLSGLDEALALLEELNCPNIALQFDLYHMAITEPDLPAAIRRAGPRIGHVQFADTPGRHEPGTGEIDFTAAFTALHDIGYHGAVSAEYRPQHNTCDGLQWMIDFKRMMA</sequence>
<dbReference type="InterPro" id="IPR013022">
    <property type="entry name" value="Xyl_isomerase-like_TIM-brl"/>
</dbReference>
<accession>A0ABY3ZPX0</accession>
<dbReference type="InterPro" id="IPR050417">
    <property type="entry name" value="Sugar_Epim/Isomerase"/>
</dbReference>
<dbReference type="Pfam" id="PF01261">
    <property type="entry name" value="AP_endonuc_2"/>
    <property type="match status" value="1"/>
</dbReference>
<dbReference type="PANTHER" id="PTHR43489">
    <property type="entry name" value="ISOMERASE"/>
    <property type="match status" value="1"/>
</dbReference>
<dbReference type="Gene3D" id="3.20.20.150">
    <property type="entry name" value="Divalent-metal-dependent TIM barrel enzymes"/>
    <property type="match status" value="1"/>
</dbReference>
<proteinExistence type="inferred from homology"/>
<protein>
    <submittedName>
        <fullName evidence="4">Hydroxypyruvate isomerase</fullName>
        <ecNumber evidence="4">5.3.1.22</ecNumber>
    </submittedName>
</protein>
<dbReference type="EC" id="5.3.1.22" evidence="4"/>
<comment type="similarity">
    <text evidence="2">Belongs to the hyi family.</text>
</comment>
<dbReference type="GO" id="GO:0008903">
    <property type="term" value="F:hydroxypyruvate isomerase activity"/>
    <property type="evidence" value="ECO:0007669"/>
    <property type="project" value="UniProtKB-EC"/>
</dbReference>
<dbReference type="SUPFAM" id="SSF51658">
    <property type="entry name" value="Xylose isomerase-like"/>
    <property type="match status" value="1"/>
</dbReference>
<name>A0ABY3ZPX0_9RHOB</name>
<evidence type="ECO:0000313" key="4">
    <source>
        <dbReference type="EMBL" id="UOA16603.1"/>
    </source>
</evidence>
<feature type="domain" description="Xylose isomerase-like TIM barrel" evidence="3">
    <location>
        <begin position="20"/>
        <end position="252"/>
    </location>
</feature>
<keyword evidence="1 2" id="KW-0413">Isomerase</keyword>
<dbReference type="RefSeq" id="WP_243263302.1">
    <property type="nucleotide sequence ID" value="NZ_CP085145.1"/>
</dbReference>
<dbReference type="EMBL" id="CP085145">
    <property type="protein sequence ID" value="UOA16603.1"/>
    <property type="molecule type" value="Genomic_DNA"/>
</dbReference>
<dbReference type="Proteomes" id="UP000831019">
    <property type="component" value="Plasmid pDSM109990_a"/>
</dbReference>
<dbReference type="InterPro" id="IPR036237">
    <property type="entry name" value="Xyl_isomerase-like_sf"/>
</dbReference>
<dbReference type="PANTHER" id="PTHR43489:SF6">
    <property type="entry name" value="HYDROXYPYRUVATE ISOMERASE-RELATED"/>
    <property type="match status" value="1"/>
</dbReference>